<keyword evidence="1" id="KW-0472">Membrane</keyword>
<feature type="transmembrane region" description="Helical" evidence="1">
    <location>
        <begin position="107"/>
        <end position="133"/>
    </location>
</feature>
<protein>
    <submittedName>
        <fullName evidence="2">Uncharacterized protein</fullName>
    </submittedName>
</protein>
<evidence type="ECO:0000313" key="2">
    <source>
        <dbReference type="EMBL" id="WVX80472.1"/>
    </source>
</evidence>
<dbReference type="Proteomes" id="UP001357223">
    <property type="component" value="Chromosome"/>
</dbReference>
<keyword evidence="1" id="KW-1133">Transmembrane helix</keyword>
<name>A0ABZ2CB07_9BACI</name>
<proteinExistence type="predicted"/>
<feature type="transmembrane region" description="Helical" evidence="1">
    <location>
        <begin position="29"/>
        <end position="54"/>
    </location>
</feature>
<feature type="transmembrane region" description="Helical" evidence="1">
    <location>
        <begin position="66"/>
        <end position="87"/>
    </location>
</feature>
<keyword evidence="1" id="KW-0812">Transmembrane</keyword>
<gene>
    <name evidence="2" type="ORF">R4Z09_25020</name>
</gene>
<accession>A0ABZ2CB07</accession>
<organism evidence="2 3">
    <name type="scientific">Niallia oryzisoli</name>
    <dbReference type="NCBI Taxonomy" id="1737571"/>
    <lineage>
        <taxon>Bacteria</taxon>
        <taxon>Bacillati</taxon>
        <taxon>Bacillota</taxon>
        <taxon>Bacilli</taxon>
        <taxon>Bacillales</taxon>
        <taxon>Bacillaceae</taxon>
        <taxon>Niallia</taxon>
    </lineage>
</organism>
<reference evidence="2 3" key="1">
    <citation type="submission" date="2023-10" db="EMBL/GenBank/DDBJ databases">
        <title>Niallia locisalis sp.nov. isolated from a salt pond sample.</title>
        <authorList>
            <person name="Li X.-J."/>
            <person name="Dong L."/>
        </authorList>
    </citation>
    <scope>NUCLEOTIDE SEQUENCE [LARGE SCALE GENOMIC DNA]</scope>
    <source>
        <strain evidence="2 3">DSM 29761</strain>
    </source>
</reference>
<evidence type="ECO:0000256" key="1">
    <source>
        <dbReference type="SAM" id="Phobius"/>
    </source>
</evidence>
<dbReference type="EMBL" id="CP137640">
    <property type="protein sequence ID" value="WVX80472.1"/>
    <property type="molecule type" value="Genomic_DNA"/>
</dbReference>
<sequence>MSKIIVLILFLILMNAVLKGEKRGVRLAILGYFTLLSIVFMSGIIHISFEYHLYNGPVLDGGFQSLMEWVGGFSYLFIIPTSLIVAYRLYRLAQRLFDTTLVKMAMYLFWLAVLIGISYVSFFLFTLIFYGFAP</sequence>
<keyword evidence="3" id="KW-1185">Reference proteome</keyword>
<dbReference type="RefSeq" id="WP_338449403.1">
    <property type="nucleotide sequence ID" value="NZ_CP137640.1"/>
</dbReference>
<evidence type="ECO:0000313" key="3">
    <source>
        <dbReference type="Proteomes" id="UP001357223"/>
    </source>
</evidence>